<dbReference type="AlphaFoldDB" id="Q8VJ22"/>
<keyword evidence="2" id="KW-1185">Reference proteome</keyword>
<dbReference type="EMBL" id="AE000516">
    <property type="protein sequence ID" value="AAK47792.1"/>
    <property type="molecule type" value="Genomic_DNA"/>
</dbReference>
<dbReference type="Proteomes" id="UP000001020">
    <property type="component" value="Chromosome"/>
</dbReference>
<accession>Q8VJ22</accession>
<sequence length="39" mass="4299">MAFAREPPRAMGSLGLPPAVKARASRLYAPLVLEEWSCR</sequence>
<proteinExistence type="predicted"/>
<protein>
    <submittedName>
        <fullName evidence="1">Uncharacterized protein</fullName>
    </submittedName>
</protein>
<reference evidence="1 2" key="1">
    <citation type="journal article" date="2002" name="J. Bacteriol.">
        <title>Whole-genome comparison of Mycobacterium tuberculosis clinical and laboratory strains.</title>
        <authorList>
            <person name="Fleischmann R.D."/>
            <person name="Alland D."/>
            <person name="Eisen J.A."/>
            <person name="Carpenter L."/>
            <person name="White O."/>
            <person name="Peterson J."/>
            <person name="DeBoy R."/>
            <person name="Dodson R."/>
            <person name="Gwinn M."/>
            <person name="Haft D."/>
            <person name="Hickey E."/>
            <person name="Kolonay J.F."/>
            <person name="Nelson W.C."/>
            <person name="Umayam L.A."/>
            <person name="Ermolaeva M."/>
            <person name="Salzberg S.L."/>
            <person name="Delcher A."/>
            <person name="Utterback T."/>
            <person name="Weidman J."/>
            <person name="Khouri H."/>
            <person name="Gill J."/>
            <person name="Mikula A."/>
            <person name="Bishai W."/>
            <person name="Jacobs Jr W.R.Jr."/>
            <person name="Venter J.C."/>
            <person name="Fraser C.M."/>
        </authorList>
    </citation>
    <scope>NUCLEOTIDE SEQUENCE [LARGE SCALE GENOMIC DNA]</scope>
    <source>
        <strain evidence="2">CDC 1551 / Oshkosh</strain>
    </source>
</reference>
<gene>
    <name evidence="1" type="ordered locus">MT3449.1</name>
</gene>
<organism evidence="1 2">
    <name type="scientific">Mycobacterium tuberculosis (strain CDC 1551 / Oshkosh)</name>
    <dbReference type="NCBI Taxonomy" id="83331"/>
    <lineage>
        <taxon>Bacteria</taxon>
        <taxon>Bacillati</taxon>
        <taxon>Actinomycetota</taxon>
        <taxon>Actinomycetes</taxon>
        <taxon>Mycobacteriales</taxon>
        <taxon>Mycobacteriaceae</taxon>
        <taxon>Mycobacterium</taxon>
        <taxon>Mycobacterium tuberculosis complex</taxon>
    </lineage>
</organism>
<name>Q8VJ22_MYCTO</name>
<dbReference type="KEGG" id="mtc:MT3449.1"/>
<evidence type="ECO:0000313" key="1">
    <source>
        <dbReference type="EMBL" id="AAK47792.1"/>
    </source>
</evidence>
<dbReference type="HOGENOM" id="CLU_3312994_0_0_11"/>
<evidence type="ECO:0000313" key="2">
    <source>
        <dbReference type="Proteomes" id="UP000001020"/>
    </source>
</evidence>